<evidence type="ECO:0000313" key="1">
    <source>
        <dbReference type="EMBL" id="TCC50485.1"/>
    </source>
</evidence>
<organism evidence="1 2">
    <name type="scientific">Kribbella pittospori</name>
    <dbReference type="NCBI Taxonomy" id="722689"/>
    <lineage>
        <taxon>Bacteria</taxon>
        <taxon>Bacillati</taxon>
        <taxon>Actinomycetota</taxon>
        <taxon>Actinomycetes</taxon>
        <taxon>Propionibacteriales</taxon>
        <taxon>Kribbellaceae</taxon>
        <taxon>Kribbella</taxon>
    </lineage>
</organism>
<proteinExistence type="predicted"/>
<accession>A0A4R0K635</accession>
<dbReference type="EMBL" id="SJKB01000024">
    <property type="protein sequence ID" value="TCC50485.1"/>
    <property type="molecule type" value="Genomic_DNA"/>
</dbReference>
<evidence type="ECO:0000313" key="2">
    <source>
        <dbReference type="Proteomes" id="UP000291144"/>
    </source>
</evidence>
<dbReference type="Proteomes" id="UP000291144">
    <property type="component" value="Unassembled WGS sequence"/>
</dbReference>
<comment type="caution">
    <text evidence="1">The sequence shown here is derived from an EMBL/GenBank/DDBJ whole genome shotgun (WGS) entry which is preliminary data.</text>
</comment>
<sequence>MEQQPTLTLPDVALLARVSRPVVSMWRRRPRARGQFIPFPSAVATVGGVERFDRDEIVAWLEQTGRGNNPEARQDAPALSIPESADADDVVTLLCLHAMSGTELAELDTAELHALAEQIDPADEILQREVYQLRADIDLLGYVDDLAGASYGVSDALARFESGRLQRQAGERGLSEGVVELLCTAGDAARVHLGGESVALVPPSNHRLASRLAERFPAILAGPAVSGRELRRRAVIGGFEVIGEARSTVRVVSVVGESETIALDALDDLVVSLRPTDIGIALGSAAVLCDEMTGGGEQRRAQTLRAGNLAMAIRLPRGLWKAAHRQSLAVWIVQGGRSTRSLRMADVTSESFDLTDLASDISAALKLTEARAYRYARAGELASVLAGGPVVPRGVRAVQLGSTSSTSHLDQIHTATLTTSEPLPGYDVTAAPAPGQVLLKQRSLGELVSAGHLAMKRGSRIDVTEQDRDGTVRLLTADASVEDARLDPLDAVQLYPRATRTEPGDVIFLQRPRPLARVDLEGGALVASPSRILRLRPGATIGPQALAAIINLLAPPGTDWQTWSVPDLHAGEAEALDATLAGAAQYLANLRRHMQATHDLTTSLIRGVASGAVSIDPINTKEAG</sequence>
<protein>
    <submittedName>
        <fullName evidence="1">Uncharacterized protein</fullName>
    </submittedName>
</protein>
<dbReference type="OrthoDB" id="9784823at2"/>
<reference evidence="1 2" key="1">
    <citation type="submission" date="2019-02" db="EMBL/GenBank/DDBJ databases">
        <title>Kribbella capetownensis sp. nov. and Kribbella speibonae sp. nov., isolated from soil.</title>
        <authorList>
            <person name="Curtis S.M."/>
            <person name="Norton I."/>
            <person name="Everest G.J."/>
            <person name="Meyers P.R."/>
        </authorList>
    </citation>
    <scope>NUCLEOTIDE SEQUENCE [LARGE SCALE GENOMIC DNA]</scope>
    <source>
        <strain evidence="1 2">NRRL B-24813</strain>
    </source>
</reference>
<dbReference type="RefSeq" id="WP_131365975.1">
    <property type="nucleotide sequence ID" value="NZ_SJKB01000024.1"/>
</dbReference>
<gene>
    <name evidence="1" type="ORF">E0H73_41185</name>
</gene>
<name>A0A4R0K635_9ACTN</name>
<dbReference type="AlphaFoldDB" id="A0A4R0K635"/>
<keyword evidence="2" id="KW-1185">Reference proteome</keyword>